<feature type="domain" description="Glycosyltransferase 2-like" evidence="5">
    <location>
        <begin position="7"/>
        <end position="173"/>
    </location>
</feature>
<keyword evidence="4" id="KW-0808">Transferase</keyword>
<comment type="similarity">
    <text evidence="2">Belongs to the glycosyltransferase 2 family.</text>
</comment>
<dbReference type="Proteomes" id="UP000886886">
    <property type="component" value="Unassembled WGS sequence"/>
</dbReference>
<gene>
    <name evidence="6" type="ORF">IAB26_01090</name>
</gene>
<dbReference type="PANTHER" id="PTHR43179">
    <property type="entry name" value="RHAMNOSYLTRANSFERASE WBBL"/>
    <property type="match status" value="1"/>
</dbReference>
<dbReference type="CDD" id="cd00761">
    <property type="entry name" value="Glyco_tranf_GTA_type"/>
    <property type="match status" value="1"/>
</dbReference>
<protein>
    <submittedName>
        <fullName evidence="6">Glycosyltransferase family 2 protein</fullName>
    </submittedName>
</protein>
<evidence type="ECO:0000259" key="5">
    <source>
        <dbReference type="Pfam" id="PF00535"/>
    </source>
</evidence>
<dbReference type="InterPro" id="IPR001173">
    <property type="entry name" value="Glyco_trans_2-like"/>
</dbReference>
<evidence type="ECO:0000256" key="3">
    <source>
        <dbReference type="ARBA" id="ARBA00022676"/>
    </source>
</evidence>
<dbReference type="Pfam" id="PF00535">
    <property type="entry name" value="Glycos_transf_2"/>
    <property type="match status" value="1"/>
</dbReference>
<accession>A0A9D1D0W8</accession>
<dbReference type="EMBL" id="DVFT01000016">
    <property type="protein sequence ID" value="HIQ95134.1"/>
    <property type="molecule type" value="Genomic_DNA"/>
</dbReference>
<dbReference type="AlphaFoldDB" id="A0A9D1D0W8"/>
<dbReference type="Gene3D" id="3.90.550.10">
    <property type="entry name" value="Spore Coat Polysaccharide Biosynthesis Protein SpsA, Chain A"/>
    <property type="match status" value="1"/>
</dbReference>
<name>A0A9D1D0W8_9FIRM</name>
<proteinExistence type="inferred from homology"/>
<evidence type="ECO:0000256" key="4">
    <source>
        <dbReference type="ARBA" id="ARBA00022679"/>
    </source>
</evidence>
<organism evidence="6 7">
    <name type="scientific">Candidatus Limivivens merdigallinarum</name>
    <dbReference type="NCBI Taxonomy" id="2840859"/>
    <lineage>
        <taxon>Bacteria</taxon>
        <taxon>Bacillati</taxon>
        <taxon>Bacillota</taxon>
        <taxon>Clostridia</taxon>
        <taxon>Lachnospirales</taxon>
        <taxon>Lachnospiraceae</taxon>
        <taxon>Lachnospiraceae incertae sedis</taxon>
        <taxon>Candidatus Limivivens</taxon>
    </lineage>
</organism>
<comment type="caution">
    <text evidence="6">The sequence shown here is derived from an EMBL/GenBank/DDBJ whole genome shotgun (WGS) entry which is preliminary data.</text>
</comment>
<sequence length="315" mass="36620">MYQKVDVMIPTYKPGETFRQLMEMLKNQTYPIGEILIMNTEEKYFPEETYRDWHGVRVIHLTREEFDHGGTRDRAANFLAADLCLFMTQDAVPKDEHLVENLVKCFEDPKVWAAYARQLPKQDCSLIERYTRSFNYPDKSRVKSKADMGKLGIKTFFCSNVCAMYRMDRYREYGGFEKHTIFNEDMIFAGKLILNGGAVAYAADAMVYHSHNYSCLEQLHRNFDLAVSQKQHPEIFGLVSSESEGIRLVKQTASYLAKAGKPWLLPELILQSGFKFLGYRLGKCYDKLPDFLVNALSMNKHYWKKQTVQKDSRNS</sequence>
<keyword evidence="3" id="KW-0328">Glycosyltransferase</keyword>
<dbReference type="InterPro" id="IPR029044">
    <property type="entry name" value="Nucleotide-diphossugar_trans"/>
</dbReference>
<dbReference type="PANTHER" id="PTHR43179:SF12">
    <property type="entry name" value="GALACTOFURANOSYLTRANSFERASE GLFT2"/>
    <property type="match status" value="1"/>
</dbReference>
<reference evidence="6" key="2">
    <citation type="journal article" date="2021" name="PeerJ">
        <title>Extensive microbial diversity within the chicken gut microbiome revealed by metagenomics and culture.</title>
        <authorList>
            <person name="Gilroy R."/>
            <person name="Ravi A."/>
            <person name="Getino M."/>
            <person name="Pursley I."/>
            <person name="Horton D.L."/>
            <person name="Alikhan N.F."/>
            <person name="Baker D."/>
            <person name="Gharbi K."/>
            <person name="Hall N."/>
            <person name="Watson M."/>
            <person name="Adriaenssens E.M."/>
            <person name="Foster-Nyarko E."/>
            <person name="Jarju S."/>
            <person name="Secka A."/>
            <person name="Antonio M."/>
            <person name="Oren A."/>
            <person name="Chaudhuri R.R."/>
            <person name="La Ragione R."/>
            <person name="Hildebrand F."/>
            <person name="Pallen M.J."/>
        </authorList>
    </citation>
    <scope>NUCLEOTIDE SEQUENCE</scope>
    <source>
        <strain evidence="6">ChiSjej3B21-11622</strain>
    </source>
</reference>
<comment type="pathway">
    <text evidence="1">Cell wall biogenesis; cell wall polysaccharide biosynthesis.</text>
</comment>
<evidence type="ECO:0000313" key="6">
    <source>
        <dbReference type="EMBL" id="HIQ95134.1"/>
    </source>
</evidence>
<evidence type="ECO:0000313" key="7">
    <source>
        <dbReference type="Proteomes" id="UP000886886"/>
    </source>
</evidence>
<reference evidence="6" key="1">
    <citation type="submission" date="2020-10" db="EMBL/GenBank/DDBJ databases">
        <authorList>
            <person name="Gilroy R."/>
        </authorList>
    </citation>
    <scope>NUCLEOTIDE SEQUENCE</scope>
    <source>
        <strain evidence="6">ChiSjej3B21-11622</strain>
    </source>
</reference>
<dbReference type="SUPFAM" id="SSF53448">
    <property type="entry name" value="Nucleotide-diphospho-sugar transferases"/>
    <property type="match status" value="1"/>
</dbReference>
<dbReference type="GO" id="GO:0016757">
    <property type="term" value="F:glycosyltransferase activity"/>
    <property type="evidence" value="ECO:0007669"/>
    <property type="project" value="UniProtKB-KW"/>
</dbReference>
<evidence type="ECO:0000256" key="2">
    <source>
        <dbReference type="ARBA" id="ARBA00006739"/>
    </source>
</evidence>
<evidence type="ECO:0000256" key="1">
    <source>
        <dbReference type="ARBA" id="ARBA00004776"/>
    </source>
</evidence>